<organism evidence="2 3">
    <name type="scientific">Burkholderia stabilis</name>
    <dbReference type="NCBI Taxonomy" id="95485"/>
    <lineage>
        <taxon>Bacteria</taxon>
        <taxon>Pseudomonadati</taxon>
        <taxon>Pseudomonadota</taxon>
        <taxon>Betaproteobacteria</taxon>
        <taxon>Burkholderiales</taxon>
        <taxon>Burkholderiaceae</taxon>
        <taxon>Burkholderia</taxon>
        <taxon>Burkholderia cepacia complex</taxon>
    </lineage>
</organism>
<dbReference type="InterPro" id="IPR014914">
    <property type="entry name" value="RES_dom"/>
</dbReference>
<dbReference type="RefSeq" id="WP_077019755.1">
    <property type="nucleotide sequence ID" value="NZ_LR025744.1"/>
</dbReference>
<name>A0AAJ5NFS6_9BURK</name>
<keyword evidence="3" id="KW-1185">Reference proteome</keyword>
<evidence type="ECO:0000259" key="1">
    <source>
        <dbReference type="SMART" id="SM00953"/>
    </source>
</evidence>
<dbReference type="AlphaFoldDB" id="A0AAJ5NFS6"/>
<reference evidence="2 3" key="1">
    <citation type="submission" date="2017-11" db="EMBL/GenBank/DDBJ databases">
        <authorList>
            <person name="Seth-Smith MB H."/>
        </authorList>
    </citation>
    <scope>NUCLEOTIDE SEQUENCE [LARGE SCALE GENOMIC DNA]</scope>
    <source>
        <strain evidence="2">E</strain>
    </source>
</reference>
<dbReference type="Pfam" id="PF08808">
    <property type="entry name" value="RES"/>
    <property type="match status" value="1"/>
</dbReference>
<dbReference type="SMART" id="SM00953">
    <property type="entry name" value="RES"/>
    <property type="match status" value="1"/>
</dbReference>
<proteinExistence type="predicted"/>
<protein>
    <submittedName>
        <fullName evidence="2">Uncharacterized conserved protein,RES domain</fullName>
    </submittedName>
</protein>
<feature type="domain" description="RES" evidence="1">
    <location>
        <begin position="22"/>
        <end position="158"/>
    </location>
</feature>
<accession>A0AAJ5NFS6</accession>
<sequence length="176" mass="19251">MKQTHVRETAYRAHAPKWAFQPVSGAGAALNGGRLNRPGVDAFYVSLDLQTACDEYKGICPILPPATLVEYTLDLGPVVDFSGGYTAEWEPIWSELFCDWKALALNDIEPPSWVIGDIVRQQGFKGILFRSAASTAPAAFNLVLYLDNLEAETDVLRAHAPAGTLPQDQSSWSMPK</sequence>
<dbReference type="GeneID" id="71060030"/>
<gene>
    <name evidence="2" type="ORF">BSTAB16_7669</name>
</gene>
<evidence type="ECO:0000313" key="2">
    <source>
        <dbReference type="EMBL" id="VBB17451.1"/>
    </source>
</evidence>
<dbReference type="Proteomes" id="UP000268684">
    <property type="component" value="Chromosome III"/>
</dbReference>
<evidence type="ECO:0000313" key="3">
    <source>
        <dbReference type="Proteomes" id="UP000268684"/>
    </source>
</evidence>
<dbReference type="EMBL" id="LR025744">
    <property type="protein sequence ID" value="VBB17451.1"/>
    <property type="molecule type" value="Genomic_DNA"/>
</dbReference>